<evidence type="ECO:0000313" key="1">
    <source>
        <dbReference type="EMBL" id="PRY44025.1"/>
    </source>
</evidence>
<name>A0A2T0TEC8_9PSEU</name>
<dbReference type="Proteomes" id="UP000239494">
    <property type="component" value="Unassembled WGS sequence"/>
</dbReference>
<dbReference type="EMBL" id="PVTF01000003">
    <property type="protein sequence ID" value="PRY44025.1"/>
    <property type="molecule type" value="Genomic_DNA"/>
</dbReference>
<dbReference type="AlphaFoldDB" id="A0A2T0TEC8"/>
<organism evidence="1 2">
    <name type="scientific">Umezawaea tangerina</name>
    <dbReference type="NCBI Taxonomy" id="84725"/>
    <lineage>
        <taxon>Bacteria</taxon>
        <taxon>Bacillati</taxon>
        <taxon>Actinomycetota</taxon>
        <taxon>Actinomycetes</taxon>
        <taxon>Pseudonocardiales</taxon>
        <taxon>Pseudonocardiaceae</taxon>
        <taxon>Umezawaea</taxon>
    </lineage>
</organism>
<gene>
    <name evidence="1" type="ORF">CLV43_103776</name>
</gene>
<evidence type="ECO:0000313" key="2">
    <source>
        <dbReference type="Proteomes" id="UP000239494"/>
    </source>
</evidence>
<dbReference type="RefSeq" id="WP_106187506.1">
    <property type="nucleotide sequence ID" value="NZ_PVTF01000003.1"/>
</dbReference>
<sequence>MRWVRLVPDFTSVGAHFDRQVLSALDDAGVAADLVLTHVERTGSVAVTVVSARITGGLAPGTEIEEPARGRCVRFPGWAVLTGTHPVAEIVAATAIDEVVGIGAAVAPGTLVATAGYVRPEYRDGRLVLLVEPAAGGVFQPSEVEQPHECCAGTH</sequence>
<accession>A0A2T0TEC8</accession>
<protein>
    <submittedName>
        <fullName evidence="1">Uncharacterized protein</fullName>
    </submittedName>
</protein>
<proteinExistence type="predicted"/>
<reference evidence="1 2" key="1">
    <citation type="submission" date="2018-03" db="EMBL/GenBank/DDBJ databases">
        <title>Genomic Encyclopedia of Archaeal and Bacterial Type Strains, Phase II (KMG-II): from individual species to whole genera.</title>
        <authorList>
            <person name="Goeker M."/>
        </authorList>
    </citation>
    <scope>NUCLEOTIDE SEQUENCE [LARGE SCALE GENOMIC DNA]</scope>
    <source>
        <strain evidence="1 2">DSM 44720</strain>
    </source>
</reference>
<comment type="caution">
    <text evidence="1">The sequence shown here is derived from an EMBL/GenBank/DDBJ whole genome shotgun (WGS) entry which is preliminary data.</text>
</comment>
<keyword evidence="2" id="KW-1185">Reference proteome</keyword>
<dbReference type="OrthoDB" id="5189174at2"/>